<dbReference type="PANTHER" id="PTHR15910:SF1">
    <property type="entry name" value="ARCHAEMETZINCIN-2"/>
    <property type="match status" value="1"/>
</dbReference>
<dbReference type="GO" id="GO:0046872">
    <property type="term" value="F:metal ion binding"/>
    <property type="evidence" value="ECO:0007669"/>
    <property type="project" value="UniProtKB-KW"/>
</dbReference>
<dbReference type="OrthoDB" id="2365600at2759"/>
<evidence type="ECO:0000313" key="8">
    <source>
        <dbReference type="Proteomes" id="UP000654075"/>
    </source>
</evidence>
<gene>
    <name evidence="7" type="ORF">PGLA1383_LOCUS48033</name>
</gene>
<keyword evidence="4" id="KW-0378">Hydrolase</keyword>
<reference evidence="7" key="1">
    <citation type="submission" date="2021-02" db="EMBL/GenBank/DDBJ databases">
        <authorList>
            <person name="Dougan E. K."/>
            <person name="Rhodes N."/>
            <person name="Thang M."/>
            <person name="Chan C."/>
        </authorList>
    </citation>
    <scope>NUCLEOTIDE SEQUENCE</scope>
</reference>
<evidence type="ECO:0000256" key="2">
    <source>
        <dbReference type="ARBA" id="ARBA00022670"/>
    </source>
</evidence>
<dbReference type="GO" id="GO:0006508">
    <property type="term" value="P:proteolysis"/>
    <property type="evidence" value="ECO:0007669"/>
    <property type="project" value="UniProtKB-KW"/>
</dbReference>
<evidence type="ECO:0000313" key="7">
    <source>
        <dbReference type="EMBL" id="CAE8632034.1"/>
    </source>
</evidence>
<keyword evidence="3" id="KW-0479">Metal-binding</keyword>
<organism evidence="7 8">
    <name type="scientific">Polarella glacialis</name>
    <name type="common">Dinoflagellate</name>
    <dbReference type="NCBI Taxonomy" id="89957"/>
    <lineage>
        <taxon>Eukaryota</taxon>
        <taxon>Sar</taxon>
        <taxon>Alveolata</taxon>
        <taxon>Dinophyceae</taxon>
        <taxon>Suessiales</taxon>
        <taxon>Suessiaceae</taxon>
        <taxon>Polarella</taxon>
    </lineage>
</organism>
<dbReference type="Gene3D" id="3.40.390.10">
    <property type="entry name" value="Collagenase (Catalytic Domain)"/>
    <property type="match status" value="1"/>
</dbReference>
<sequence>MVHETGHMLGILHCVNFHCLMNGSNGHGDTCGSTSFLCPVCLRKLIFALSSLVPPSLGAIDNRYAALDASLQALASTITDADACSAPALLKDAEWLAQRRAQLRAASLVATASANTPDPPHLPQPRPLAAKPALQALLPSRHPVALAQASAPAAVRTATRFPSLVRRPLPLEGRPAQGGIVA</sequence>
<protein>
    <submittedName>
        <fullName evidence="7">Uncharacterized protein</fullName>
    </submittedName>
</protein>
<evidence type="ECO:0000256" key="5">
    <source>
        <dbReference type="ARBA" id="ARBA00022833"/>
    </source>
</evidence>
<dbReference type="SUPFAM" id="SSF55486">
    <property type="entry name" value="Metalloproteases ('zincins'), catalytic domain"/>
    <property type="match status" value="1"/>
</dbReference>
<evidence type="ECO:0000256" key="1">
    <source>
        <dbReference type="ARBA" id="ARBA00001947"/>
    </source>
</evidence>
<dbReference type="InterPro" id="IPR024079">
    <property type="entry name" value="MetalloPept_cat_dom_sf"/>
</dbReference>
<dbReference type="GO" id="GO:0008237">
    <property type="term" value="F:metallopeptidase activity"/>
    <property type="evidence" value="ECO:0007669"/>
    <property type="project" value="UniProtKB-KW"/>
</dbReference>
<dbReference type="InterPro" id="IPR012962">
    <property type="entry name" value="Pept_M54_archaemetzincn"/>
</dbReference>
<keyword evidence="6" id="KW-0482">Metalloprotease</keyword>
<keyword evidence="2" id="KW-0645">Protease</keyword>
<dbReference type="PANTHER" id="PTHR15910">
    <property type="entry name" value="ARCHAEMETZINCIN"/>
    <property type="match status" value="1"/>
</dbReference>
<evidence type="ECO:0000256" key="6">
    <source>
        <dbReference type="ARBA" id="ARBA00023049"/>
    </source>
</evidence>
<dbReference type="AlphaFoldDB" id="A0A813H332"/>
<name>A0A813H332_POLGL</name>
<comment type="caution">
    <text evidence="7">The sequence shown here is derived from an EMBL/GenBank/DDBJ whole genome shotgun (WGS) entry which is preliminary data.</text>
</comment>
<dbReference type="Proteomes" id="UP000654075">
    <property type="component" value="Unassembled WGS sequence"/>
</dbReference>
<keyword evidence="5" id="KW-0862">Zinc</keyword>
<proteinExistence type="predicted"/>
<accession>A0A813H332</accession>
<evidence type="ECO:0000256" key="3">
    <source>
        <dbReference type="ARBA" id="ARBA00022723"/>
    </source>
</evidence>
<comment type="cofactor">
    <cofactor evidence="1">
        <name>Zn(2+)</name>
        <dbReference type="ChEBI" id="CHEBI:29105"/>
    </cofactor>
</comment>
<dbReference type="EMBL" id="CAJNNV010030292">
    <property type="protein sequence ID" value="CAE8632034.1"/>
    <property type="molecule type" value="Genomic_DNA"/>
</dbReference>
<keyword evidence="8" id="KW-1185">Reference proteome</keyword>
<evidence type="ECO:0000256" key="4">
    <source>
        <dbReference type="ARBA" id="ARBA00022801"/>
    </source>
</evidence>